<organism evidence="3 4">
    <name type="scientific">Sunxiuqinia elliptica</name>
    <dbReference type="NCBI Taxonomy" id="655355"/>
    <lineage>
        <taxon>Bacteria</taxon>
        <taxon>Pseudomonadati</taxon>
        <taxon>Bacteroidota</taxon>
        <taxon>Bacteroidia</taxon>
        <taxon>Marinilabiliales</taxon>
        <taxon>Prolixibacteraceae</taxon>
        <taxon>Sunxiuqinia</taxon>
    </lineage>
</organism>
<gene>
    <name evidence="3" type="ORF">SAMN05216283_103135</name>
</gene>
<proteinExistence type="predicted"/>
<protein>
    <submittedName>
        <fullName evidence="3">Glycosyltransferase involved in cell wall bisynthesis</fullName>
    </submittedName>
</protein>
<dbReference type="AlphaFoldDB" id="A0A1I2GX77"/>
<name>A0A1I2GX77_9BACT</name>
<feature type="domain" description="Glycosyl transferase family 1" evidence="1">
    <location>
        <begin position="175"/>
        <end position="346"/>
    </location>
</feature>
<feature type="domain" description="Glycosyltransferase subfamily 4-like N-terminal" evidence="2">
    <location>
        <begin position="15"/>
        <end position="173"/>
    </location>
</feature>
<dbReference type="Gene3D" id="3.40.50.2000">
    <property type="entry name" value="Glycogen Phosphorylase B"/>
    <property type="match status" value="2"/>
</dbReference>
<evidence type="ECO:0000313" key="4">
    <source>
        <dbReference type="Proteomes" id="UP000198964"/>
    </source>
</evidence>
<dbReference type="Pfam" id="PF13439">
    <property type="entry name" value="Glyco_transf_4"/>
    <property type="match status" value="1"/>
</dbReference>
<dbReference type="InterPro" id="IPR001296">
    <property type="entry name" value="Glyco_trans_1"/>
</dbReference>
<dbReference type="Pfam" id="PF00534">
    <property type="entry name" value="Glycos_transf_1"/>
    <property type="match status" value="1"/>
</dbReference>
<dbReference type="CDD" id="cd03801">
    <property type="entry name" value="GT4_PimA-like"/>
    <property type="match status" value="1"/>
</dbReference>
<dbReference type="Proteomes" id="UP000198964">
    <property type="component" value="Unassembled WGS sequence"/>
</dbReference>
<dbReference type="PANTHER" id="PTHR45947">
    <property type="entry name" value="SULFOQUINOVOSYL TRANSFERASE SQD2"/>
    <property type="match status" value="1"/>
</dbReference>
<dbReference type="RefSeq" id="WP_093919562.1">
    <property type="nucleotide sequence ID" value="NZ_FONW01000003.1"/>
</dbReference>
<evidence type="ECO:0000313" key="3">
    <source>
        <dbReference type="EMBL" id="SFF21206.1"/>
    </source>
</evidence>
<accession>A0A1I2GX77</accession>
<dbReference type="InterPro" id="IPR028098">
    <property type="entry name" value="Glyco_trans_4-like_N"/>
</dbReference>
<dbReference type="STRING" id="655355.SAMN05216283_103135"/>
<dbReference type="SUPFAM" id="SSF53756">
    <property type="entry name" value="UDP-Glycosyltransferase/glycogen phosphorylase"/>
    <property type="match status" value="1"/>
</dbReference>
<sequence length="373" mass="41598">MQICITRSSRYAYSETFIRDQIKEFSELAQVHSIHSGRFPEKDEDGNLLSPKVFWGIHKFVKLFTGRNNYFSNYGVKKYLQKKKIDVVLTNYGISAVHMVPVCKALNIPLLAIFHGHDATDRKLLQQYKNKYPRLFEYASYLIAVSEDIKTQLIKLGADPAKIEVVPCGVDSSKFKPQTNPTDEKSFISVGRFTPKKGPLHTIRAFYKVIQEEPNATLTMVGSKSGLCGKCEQLVAELGIEKSIHFTGVLGPDEISNLMSSSLGFIQHSITAPNGDTEGTPVSVMEASSSGLPIISTLHGGIKQAVVHGETGFLVEEQDEDAMAKYILQICKNPALAKEMGAKGRAHIQKNYEQKEQIRKLHRLAEKAIQRIN</sequence>
<dbReference type="EMBL" id="FONW01000003">
    <property type="protein sequence ID" value="SFF21206.1"/>
    <property type="molecule type" value="Genomic_DNA"/>
</dbReference>
<evidence type="ECO:0000259" key="1">
    <source>
        <dbReference type="Pfam" id="PF00534"/>
    </source>
</evidence>
<reference evidence="3 4" key="1">
    <citation type="submission" date="2016-10" db="EMBL/GenBank/DDBJ databases">
        <authorList>
            <person name="de Groot N.N."/>
        </authorList>
    </citation>
    <scope>NUCLEOTIDE SEQUENCE [LARGE SCALE GENOMIC DNA]</scope>
    <source>
        <strain evidence="3 4">CGMCC 1.9156</strain>
    </source>
</reference>
<evidence type="ECO:0000259" key="2">
    <source>
        <dbReference type="Pfam" id="PF13439"/>
    </source>
</evidence>
<keyword evidence="3" id="KW-0808">Transferase</keyword>
<dbReference type="InterPro" id="IPR050194">
    <property type="entry name" value="Glycosyltransferase_grp1"/>
</dbReference>
<dbReference type="GO" id="GO:0016757">
    <property type="term" value="F:glycosyltransferase activity"/>
    <property type="evidence" value="ECO:0007669"/>
    <property type="project" value="InterPro"/>
</dbReference>
<keyword evidence="4" id="KW-1185">Reference proteome</keyword>
<dbReference type="PANTHER" id="PTHR45947:SF15">
    <property type="entry name" value="TEICHURONIC ACID BIOSYNTHESIS GLYCOSYLTRANSFERASE TUAC-RELATED"/>
    <property type="match status" value="1"/>
</dbReference>